<accession>A0A177BBN6</accession>
<name>A0A177BBN6_9BILA</name>
<dbReference type="InterPro" id="IPR032640">
    <property type="entry name" value="AMPK1_CBM"/>
</dbReference>
<dbReference type="InterPro" id="IPR055471">
    <property type="entry name" value="DUF7043"/>
</dbReference>
<feature type="compositionally biased region" description="Basic and acidic residues" evidence="3">
    <location>
        <begin position="1"/>
        <end position="10"/>
    </location>
</feature>
<reference evidence="5 6" key="1">
    <citation type="submission" date="2016-04" db="EMBL/GenBank/DDBJ databases">
        <title>The genome of Intoshia linei affirms orthonectids as highly simplified spiralians.</title>
        <authorList>
            <person name="Mikhailov K.V."/>
            <person name="Slusarev G.S."/>
            <person name="Nikitin M.A."/>
            <person name="Logacheva M.D."/>
            <person name="Penin A."/>
            <person name="Aleoshin V."/>
            <person name="Panchin Y.V."/>
        </authorList>
    </citation>
    <scope>NUCLEOTIDE SEQUENCE [LARGE SCALE GENOMIC DNA]</scope>
    <source>
        <strain evidence="5">Intl2013</strain>
        <tissue evidence="5">Whole animal</tissue>
    </source>
</reference>
<evidence type="ECO:0000259" key="4">
    <source>
        <dbReference type="SMART" id="SM01010"/>
    </source>
</evidence>
<dbReference type="Pfam" id="PF23070">
    <property type="entry name" value="DUF7043"/>
    <property type="match status" value="1"/>
</dbReference>
<proteinExistence type="inferred from homology"/>
<comment type="similarity">
    <text evidence="1">Belongs to the 5'-AMP-activated protein kinase beta subunit family.</text>
</comment>
<evidence type="ECO:0000313" key="5">
    <source>
        <dbReference type="EMBL" id="OAF71739.1"/>
    </source>
</evidence>
<dbReference type="Pfam" id="PF16561">
    <property type="entry name" value="AMPK1_CBM"/>
    <property type="match status" value="1"/>
</dbReference>
<gene>
    <name evidence="5" type="ORF">A3Q56_00488</name>
</gene>
<dbReference type="InterPro" id="IPR006828">
    <property type="entry name" value="ASC_dom"/>
</dbReference>
<dbReference type="AlphaFoldDB" id="A0A177BBN6"/>
<dbReference type="Pfam" id="PF23069">
    <property type="entry name" value="DUF7042"/>
    <property type="match status" value="2"/>
</dbReference>
<dbReference type="InterPro" id="IPR037256">
    <property type="entry name" value="ASC_dom_sf"/>
</dbReference>
<dbReference type="InterPro" id="IPR014756">
    <property type="entry name" value="Ig_E-set"/>
</dbReference>
<evidence type="ECO:0000313" key="6">
    <source>
        <dbReference type="Proteomes" id="UP000078046"/>
    </source>
</evidence>
<dbReference type="SUPFAM" id="SSF81296">
    <property type="entry name" value="E set domains"/>
    <property type="match status" value="1"/>
</dbReference>
<protein>
    <recommendedName>
        <fullName evidence="4">Association with the SNF1 complex (ASC) domain-containing protein</fullName>
    </recommendedName>
</protein>
<keyword evidence="6" id="KW-1185">Reference proteome</keyword>
<dbReference type="EMBL" id="LWCA01000027">
    <property type="protein sequence ID" value="OAF71739.1"/>
    <property type="molecule type" value="Genomic_DNA"/>
</dbReference>
<evidence type="ECO:0000256" key="3">
    <source>
        <dbReference type="SAM" id="MobiDB-lite"/>
    </source>
</evidence>
<dbReference type="InterPro" id="IPR013783">
    <property type="entry name" value="Ig-like_fold"/>
</dbReference>
<dbReference type="SMART" id="SM01010">
    <property type="entry name" value="AMPKBI"/>
    <property type="match status" value="1"/>
</dbReference>
<dbReference type="SUPFAM" id="SSF160219">
    <property type="entry name" value="AMPKBI-like"/>
    <property type="match status" value="1"/>
</dbReference>
<organism evidence="5 6">
    <name type="scientific">Intoshia linei</name>
    <dbReference type="NCBI Taxonomy" id="1819745"/>
    <lineage>
        <taxon>Eukaryota</taxon>
        <taxon>Metazoa</taxon>
        <taxon>Spiralia</taxon>
        <taxon>Lophotrochozoa</taxon>
        <taxon>Mesozoa</taxon>
        <taxon>Orthonectida</taxon>
        <taxon>Rhopaluridae</taxon>
        <taxon>Intoshia</taxon>
    </lineage>
</organism>
<comment type="caution">
    <text evidence="5">The sequence shown here is derived from an EMBL/GenBank/DDBJ whole genome shotgun (WGS) entry which is preliminary data.</text>
</comment>
<dbReference type="GO" id="GO:0042060">
    <property type="term" value="P:wound healing"/>
    <property type="evidence" value="ECO:0007669"/>
    <property type="project" value="TreeGrafter"/>
</dbReference>
<dbReference type="PANTHER" id="PTHR22255:SF1">
    <property type="entry name" value="LD32918P"/>
    <property type="match status" value="1"/>
</dbReference>
<feature type="compositionally biased region" description="Polar residues" evidence="3">
    <location>
        <begin position="12"/>
        <end position="38"/>
    </location>
</feature>
<dbReference type="Gene3D" id="6.20.250.60">
    <property type="match status" value="1"/>
</dbReference>
<dbReference type="PANTHER" id="PTHR22255">
    <property type="entry name" value="LP06548P"/>
    <property type="match status" value="1"/>
</dbReference>
<dbReference type="Gene3D" id="2.60.40.10">
    <property type="entry name" value="Immunoglobulins"/>
    <property type="match status" value="1"/>
</dbReference>
<sequence>MGNIHNKDGSQKLFSGSSKKRQSLNVQNTRINSENSRLSASDGLKPFDSRYIAPTVNVTRTKFPTVIKWNNVNATSITISGSFDNWKSYIPLSKSSDNFYTILELTEGQHEFKFNVDGVWKVTDDFKTIKTSEGIINNIINIKSSDCEVFEALALDAEGRATSSSDTPEGEYTREFPSKYKKSFLASPPALPPYLTNPLLNQTVSPSSEPCLLPQPSTVMLNHLYALSIRDNVSNITEYCAQIEIQVRGMLFKQKCTVPIEFQGDWYSNSQGKDYNILLNDKELIEENEFVGRCIDIKTFNTTLKRNYRLYYIHLLFKNVFVFFFIRSSIECSSHSASLDDICSTIYNTTEIFTLFSKTQKTVSCRSTFDGIYRFKYEVDIGGGGICDNPASKLVACQRPGSFYLDNQIFKMHFAPCIQVSTSKNEIVRYECLGSWRDENNDIYFAVADLRREIFRERFHCLVRKNCKPIIQNNWNSFLSPNKPDLGIPWFFVRIKTRDDQERNDNWIRYTMSRWADCSTLKSYFNGDIKLQLLPGVMMNEQRFTATCNLPHNFSGTWFWNTQFDTKVVINSTHIYYKAKIDEFTYRETYYTCLITRDSRYLMTEVTVGRCEINYICFDFLKRHHNIIRWRMGRPLRLRENNELSNYEFMAKKFRESCDWTMFTYDRQNVQWKYNVYFLNPPKPIDCPIAGRYTFIQFGNKEEMIQTRIPGMTPKPRHHTNCKIHESELKVCRDDTKSMLLDADYCMSLDHNAKQIDEYDRVDNKLMCVGYWMEGMKSHLITYDLDDVVSKFRCWIYERTNWRTIVMSRSTRAVCNEIQTSKSRYPNEGASLLLKLHEAERINDECPQVYVDGKNPYESIYQVKSLKGQNMTNV</sequence>
<evidence type="ECO:0000256" key="1">
    <source>
        <dbReference type="ARBA" id="ARBA00010926"/>
    </source>
</evidence>
<dbReference type="Proteomes" id="UP000078046">
    <property type="component" value="Unassembled WGS sequence"/>
</dbReference>
<dbReference type="GO" id="GO:0005737">
    <property type="term" value="C:cytoplasm"/>
    <property type="evidence" value="ECO:0007669"/>
    <property type="project" value="UniProtKB-ARBA"/>
</dbReference>
<dbReference type="Pfam" id="PF04739">
    <property type="entry name" value="AMPKBI"/>
    <property type="match status" value="1"/>
</dbReference>
<evidence type="ECO:0000256" key="2">
    <source>
        <dbReference type="ARBA" id="ARBA00025180"/>
    </source>
</evidence>
<dbReference type="InterPro" id="IPR055470">
    <property type="entry name" value="DUF7042"/>
</dbReference>
<comment type="function">
    <text evidence="2">Non-catalytic subunit of AMP-activated protein kinase (AMPK), an energy sensor protein kinase that plays a key role in regulating cellular energy metabolism. In response to reduction of intracellular ATP levels, AMPK activates energy-producing pathways and inhibits energy-consuming processes: inhibits protein, carbohydrate and lipid biosynthesis, as well as cell growth and proliferation. AMPK acts via direct phosphorylation of metabolic enzymes, and by longer-term effects via phosphorylation of transcription regulators. Also acts as a regulator of cellular polarity by remodeling the actin cytoskeleton; probably by indirectly activating myosin. Beta non-catalytic subunit acts as a scaffold on which the AMPK complex assembles, via its C-terminus that bridges alpha (PRKAA1 or PRKAA2) and gamma subunits (PRKAG1, PRKAG2 or PRKAG3).</text>
</comment>
<dbReference type="OrthoDB" id="9982946at2759"/>
<feature type="domain" description="Association with the SNF1 complex (ASC)" evidence="4">
    <location>
        <begin position="165"/>
        <end position="243"/>
    </location>
</feature>
<dbReference type="CDD" id="cd02859">
    <property type="entry name" value="E_set_AMPKbeta_like_N"/>
    <property type="match status" value="1"/>
</dbReference>
<feature type="region of interest" description="Disordered" evidence="3">
    <location>
        <begin position="1"/>
        <end position="38"/>
    </location>
</feature>